<dbReference type="Proteomes" id="UP001057402">
    <property type="component" value="Chromosome 6"/>
</dbReference>
<comment type="caution">
    <text evidence="1">The sequence shown here is derived from an EMBL/GenBank/DDBJ whole genome shotgun (WGS) entry which is preliminary data.</text>
</comment>
<evidence type="ECO:0000313" key="2">
    <source>
        <dbReference type="Proteomes" id="UP001057402"/>
    </source>
</evidence>
<dbReference type="EMBL" id="CM042885">
    <property type="protein sequence ID" value="KAI4366696.1"/>
    <property type="molecule type" value="Genomic_DNA"/>
</dbReference>
<protein>
    <submittedName>
        <fullName evidence="1">Uncharacterized protein</fullName>
    </submittedName>
</protein>
<name>A0ACB9QK53_9MYRT</name>
<proteinExistence type="predicted"/>
<gene>
    <name evidence="1" type="ORF">MLD38_022542</name>
</gene>
<sequence length="571" mass="61511">MAQKQQDQLQQQQLTGTRRPTITLPPRPTGDTLFGSGLSPGPLTLVSSFFADNGGGLESDPRSFSQLLAGAMTSPTYPLASPMFLESFSDGLFKGGEFGRGSGNSNAGTGGGGGLGSFSVLLAGGMDSSVAGVSGDVTAKEGSTTAGSKGDGLSKEEKVGGNDGGFGGGYKDSRPMSLAVMKSPLFTVPPGLSPSGLFSPGFFSPMSPFGMSHRQALAHVTAQAVQAQTSFQIPADSQFLPPSKESSQNHLSLASNDPSQHRVQQEVFEPISTGFEITAFSQPDKQQQVISLAVDKPAEDGYNWRKYGQKQVKGCEFPRSYYKCTHQNCPVKKKVERALDGRITEIIYKGQHNHPMPQPNKRAKEGGNLYGSSNSQFRSDAYLHGGNPDGTDSVQEMSVQSDSVDEAETRVEEVDDEDDEPNAKRRNIEVDPSEAASGHKTVTEPKIIVQTRSEVDLLDDGYRWRKYGQKVVKGNPHPRSYYKCTYAGCNVRKHVERAAADPKAVITTYDGKHNHDVPAARNSSHNIASASASLVKPQKVVAEKHPLLQGMDFTRNQRPDVLQLKEEQITV</sequence>
<keyword evidence="2" id="KW-1185">Reference proteome</keyword>
<accession>A0ACB9QK53</accession>
<evidence type="ECO:0000313" key="1">
    <source>
        <dbReference type="EMBL" id="KAI4366696.1"/>
    </source>
</evidence>
<reference evidence="2" key="1">
    <citation type="journal article" date="2023" name="Front. Plant Sci.">
        <title>Chromosomal-level genome assembly of Melastoma candidum provides insights into trichome evolution.</title>
        <authorList>
            <person name="Zhong Y."/>
            <person name="Wu W."/>
            <person name="Sun C."/>
            <person name="Zou P."/>
            <person name="Liu Y."/>
            <person name="Dai S."/>
            <person name="Zhou R."/>
        </authorList>
    </citation>
    <scope>NUCLEOTIDE SEQUENCE [LARGE SCALE GENOMIC DNA]</scope>
</reference>
<organism evidence="1 2">
    <name type="scientific">Melastoma candidum</name>
    <dbReference type="NCBI Taxonomy" id="119954"/>
    <lineage>
        <taxon>Eukaryota</taxon>
        <taxon>Viridiplantae</taxon>
        <taxon>Streptophyta</taxon>
        <taxon>Embryophyta</taxon>
        <taxon>Tracheophyta</taxon>
        <taxon>Spermatophyta</taxon>
        <taxon>Magnoliopsida</taxon>
        <taxon>eudicotyledons</taxon>
        <taxon>Gunneridae</taxon>
        <taxon>Pentapetalae</taxon>
        <taxon>rosids</taxon>
        <taxon>malvids</taxon>
        <taxon>Myrtales</taxon>
        <taxon>Melastomataceae</taxon>
        <taxon>Melastomatoideae</taxon>
        <taxon>Melastomateae</taxon>
        <taxon>Melastoma</taxon>
    </lineage>
</organism>